<evidence type="ECO:0000313" key="9">
    <source>
        <dbReference type="Proteomes" id="UP001630127"/>
    </source>
</evidence>
<evidence type="ECO:0000313" key="8">
    <source>
        <dbReference type="EMBL" id="KAL3520126.1"/>
    </source>
</evidence>
<dbReference type="PANTHER" id="PTHR45650">
    <property type="entry name" value="GDSL-LIKE LIPASE/ACYLHYDROLASE-RELATED"/>
    <property type="match status" value="1"/>
</dbReference>
<organism evidence="8 9">
    <name type="scientific">Cinchona calisaya</name>
    <dbReference type="NCBI Taxonomy" id="153742"/>
    <lineage>
        <taxon>Eukaryota</taxon>
        <taxon>Viridiplantae</taxon>
        <taxon>Streptophyta</taxon>
        <taxon>Embryophyta</taxon>
        <taxon>Tracheophyta</taxon>
        <taxon>Spermatophyta</taxon>
        <taxon>Magnoliopsida</taxon>
        <taxon>eudicotyledons</taxon>
        <taxon>Gunneridae</taxon>
        <taxon>Pentapetalae</taxon>
        <taxon>asterids</taxon>
        <taxon>lamiids</taxon>
        <taxon>Gentianales</taxon>
        <taxon>Rubiaceae</taxon>
        <taxon>Cinchonoideae</taxon>
        <taxon>Cinchoneae</taxon>
        <taxon>Cinchona</taxon>
    </lineage>
</organism>
<dbReference type="InterPro" id="IPR001087">
    <property type="entry name" value="GDSL"/>
</dbReference>
<feature type="non-terminal residue" evidence="8">
    <location>
        <position position="1"/>
    </location>
</feature>
<keyword evidence="4" id="KW-0732">Signal</keyword>
<keyword evidence="9" id="KW-1185">Reference proteome</keyword>
<sequence length="257" mass="29031">GELFSFNLQLQNHRRIVSRLQLLIRSKAATKRYLARCLYTVGFGNNDYINNYLEPQFYGTSRIYTPRQFAGILIRHYSRQLRRLYLLGARKVAVYGLGSLGCIPAELFTNGTCVDSINNEVQLFNDNLMPLVDLLNVKLRDAQFIYVNVTAINSSNSSTPAEITIGNAPCCNVSVSVADGQCMPGQVPCSNRNQYYFWDDFHPTEIVNQAFSRSAYVALSPLLDAYPFAIDSPAELNSRAENPCLQYNLQWLVPTFQ</sequence>
<reference evidence="8 9" key="1">
    <citation type="submission" date="2024-11" db="EMBL/GenBank/DDBJ databases">
        <title>A near-complete genome assembly of Cinchona calisaya.</title>
        <authorList>
            <person name="Lian D.C."/>
            <person name="Zhao X.W."/>
            <person name="Wei L."/>
        </authorList>
    </citation>
    <scope>NUCLEOTIDE SEQUENCE [LARGE SCALE GENOMIC DNA]</scope>
    <source>
        <tissue evidence="8">Nenye</tissue>
    </source>
</reference>
<keyword evidence="6" id="KW-0442">Lipid degradation</keyword>
<comment type="subcellular location">
    <subcellularLocation>
        <location evidence="1">Secreted</location>
    </subcellularLocation>
</comment>
<dbReference type="InterPro" id="IPR051238">
    <property type="entry name" value="GDSL_esterase/lipase"/>
</dbReference>
<dbReference type="EMBL" id="JBJUIK010000008">
    <property type="protein sequence ID" value="KAL3520126.1"/>
    <property type="molecule type" value="Genomic_DNA"/>
</dbReference>
<protein>
    <recommendedName>
        <fullName evidence="10">GDSL esterase/lipase</fullName>
    </recommendedName>
</protein>
<dbReference type="GO" id="GO:0005576">
    <property type="term" value="C:extracellular region"/>
    <property type="evidence" value="ECO:0007669"/>
    <property type="project" value="UniProtKB-SubCell"/>
</dbReference>
<name>A0ABD2ZL34_9GENT</name>
<keyword evidence="5" id="KW-0378">Hydrolase</keyword>
<evidence type="ECO:0000256" key="6">
    <source>
        <dbReference type="ARBA" id="ARBA00022963"/>
    </source>
</evidence>
<accession>A0ABD2ZL34</accession>
<keyword evidence="7" id="KW-0443">Lipid metabolism</keyword>
<keyword evidence="3" id="KW-0964">Secreted</keyword>
<evidence type="ECO:0000256" key="7">
    <source>
        <dbReference type="ARBA" id="ARBA00023098"/>
    </source>
</evidence>
<comment type="caution">
    <text evidence="8">The sequence shown here is derived from an EMBL/GenBank/DDBJ whole genome shotgun (WGS) entry which is preliminary data.</text>
</comment>
<evidence type="ECO:0000256" key="1">
    <source>
        <dbReference type="ARBA" id="ARBA00004613"/>
    </source>
</evidence>
<evidence type="ECO:0000256" key="4">
    <source>
        <dbReference type="ARBA" id="ARBA00022729"/>
    </source>
</evidence>
<evidence type="ECO:0000256" key="2">
    <source>
        <dbReference type="ARBA" id="ARBA00008668"/>
    </source>
</evidence>
<dbReference type="AlphaFoldDB" id="A0ABD2ZL34"/>
<dbReference type="GO" id="GO:0016787">
    <property type="term" value="F:hydrolase activity"/>
    <property type="evidence" value="ECO:0007669"/>
    <property type="project" value="UniProtKB-KW"/>
</dbReference>
<dbReference type="GO" id="GO:0016042">
    <property type="term" value="P:lipid catabolic process"/>
    <property type="evidence" value="ECO:0007669"/>
    <property type="project" value="UniProtKB-KW"/>
</dbReference>
<evidence type="ECO:0000256" key="3">
    <source>
        <dbReference type="ARBA" id="ARBA00022525"/>
    </source>
</evidence>
<evidence type="ECO:0008006" key="10">
    <source>
        <dbReference type="Google" id="ProtNLM"/>
    </source>
</evidence>
<dbReference type="Proteomes" id="UP001630127">
    <property type="component" value="Unassembled WGS sequence"/>
</dbReference>
<dbReference type="Pfam" id="PF00657">
    <property type="entry name" value="Lipase_GDSL"/>
    <property type="match status" value="1"/>
</dbReference>
<gene>
    <name evidence="8" type="ORF">ACH5RR_018275</name>
</gene>
<proteinExistence type="inferred from homology"/>
<dbReference type="Gene3D" id="3.40.50.1110">
    <property type="entry name" value="SGNH hydrolase"/>
    <property type="match status" value="1"/>
</dbReference>
<dbReference type="InterPro" id="IPR036514">
    <property type="entry name" value="SGNH_hydro_sf"/>
</dbReference>
<comment type="similarity">
    <text evidence="2">Belongs to the 'GDSL' lipolytic enzyme family.</text>
</comment>
<dbReference type="PANTHER" id="PTHR45650:SF9">
    <property type="entry name" value="SGNH HYDROLASE-TYPE ESTERASE DOMAIN-CONTAINING PROTEIN"/>
    <property type="match status" value="1"/>
</dbReference>
<evidence type="ECO:0000256" key="5">
    <source>
        <dbReference type="ARBA" id="ARBA00022801"/>
    </source>
</evidence>